<dbReference type="AlphaFoldDB" id="A0A4S4EFC5"/>
<dbReference type="EMBL" id="SDRB02004927">
    <property type="protein sequence ID" value="THG15100.1"/>
    <property type="molecule type" value="Genomic_DNA"/>
</dbReference>
<dbReference type="Proteomes" id="UP000306102">
    <property type="component" value="Unassembled WGS sequence"/>
</dbReference>
<name>A0A4S4EFC5_CAMSN</name>
<evidence type="ECO:0000256" key="1">
    <source>
        <dbReference type="SAM" id="SignalP"/>
    </source>
</evidence>
<keyword evidence="3" id="KW-1185">Reference proteome</keyword>
<feature type="chain" id="PRO_5020649250" evidence="1">
    <location>
        <begin position="23"/>
        <end position="401"/>
    </location>
</feature>
<organism evidence="2 3">
    <name type="scientific">Camellia sinensis var. sinensis</name>
    <name type="common">China tea</name>
    <dbReference type="NCBI Taxonomy" id="542762"/>
    <lineage>
        <taxon>Eukaryota</taxon>
        <taxon>Viridiplantae</taxon>
        <taxon>Streptophyta</taxon>
        <taxon>Embryophyta</taxon>
        <taxon>Tracheophyta</taxon>
        <taxon>Spermatophyta</taxon>
        <taxon>Magnoliopsida</taxon>
        <taxon>eudicotyledons</taxon>
        <taxon>Gunneridae</taxon>
        <taxon>Pentapetalae</taxon>
        <taxon>asterids</taxon>
        <taxon>Ericales</taxon>
        <taxon>Theaceae</taxon>
        <taxon>Camellia</taxon>
    </lineage>
</organism>
<evidence type="ECO:0000313" key="2">
    <source>
        <dbReference type="EMBL" id="THG15100.1"/>
    </source>
</evidence>
<keyword evidence="1" id="KW-0732">Signal</keyword>
<proteinExistence type="predicted"/>
<dbReference type="PANTHER" id="PTHR33681:SF11">
    <property type="entry name" value="ALGINATE LYASE"/>
    <property type="match status" value="1"/>
</dbReference>
<reference evidence="2 3" key="1">
    <citation type="journal article" date="2018" name="Proc. Natl. Acad. Sci. U.S.A.">
        <title>Draft genome sequence of Camellia sinensis var. sinensis provides insights into the evolution of the tea genome and tea quality.</title>
        <authorList>
            <person name="Wei C."/>
            <person name="Yang H."/>
            <person name="Wang S."/>
            <person name="Zhao J."/>
            <person name="Liu C."/>
            <person name="Gao L."/>
            <person name="Xia E."/>
            <person name="Lu Y."/>
            <person name="Tai Y."/>
            <person name="She G."/>
            <person name="Sun J."/>
            <person name="Cao H."/>
            <person name="Tong W."/>
            <person name="Gao Q."/>
            <person name="Li Y."/>
            <person name="Deng W."/>
            <person name="Jiang X."/>
            <person name="Wang W."/>
            <person name="Chen Q."/>
            <person name="Zhang S."/>
            <person name="Li H."/>
            <person name="Wu J."/>
            <person name="Wang P."/>
            <person name="Li P."/>
            <person name="Shi C."/>
            <person name="Zheng F."/>
            <person name="Jian J."/>
            <person name="Huang B."/>
            <person name="Shan D."/>
            <person name="Shi M."/>
            <person name="Fang C."/>
            <person name="Yue Y."/>
            <person name="Li F."/>
            <person name="Li D."/>
            <person name="Wei S."/>
            <person name="Han B."/>
            <person name="Jiang C."/>
            <person name="Yin Y."/>
            <person name="Xia T."/>
            <person name="Zhang Z."/>
            <person name="Bennetzen J.L."/>
            <person name="Zhao S."/>
            <person name="Wan X."/>
        </authorList>
    </citation>
    <scope>NUCLEOTIDE SEQUENCE [LARGE SCALE GENOMIC DNA]</scope>
    <source>
        <strain evidence="3">cv. Shuchazao</strain>
        <tissue evidence="2">Leaf</tissue>
    </source>
</reference>
<gene>
    <name evidence="2" type="ORF">TEA_014017</name>
</gene>
<dbReference type="PANTHER" id="PTHR33681">
    <property type="entry name" value="BINDING PROTEIN, PUTATIVE, EXPRESSED-RELATED"/>
    <property type="match status" value="1"/>
</dbReference>
<accession>A0A4S4EFC5</accession>
<protein>
    <submittedName>
        <fullName evidence="2">Uncharacterized protein</fullName>
    </submittedName>
</protein>
<sequence length="401" mass="44359">MSRLCIGRVILWLIAYVVRSFAQGLDYSSGVWQFEGYGFVPNSTSGATIVQIHGVTNYATTILLRIYNGDMRYYSVDLVDTDLSLNLISWIYKPTHLHCCLSSRVYEPHASFAILTLSKPCNCLLQAKELIINSAAAANRRYTGTLETLAETPVRHSSLAVFVSDDVQKIHKAYQFLFAESSSSREILGIQRNFKPEKFLAREISNRSLPLFLSTLRHVVGAVLCVPVLLVLLFHLGDLTVHGTGLIMLLVGDSRKESPQEFLWVDPENFSGFNPEKIQFNTNLNTTRNHGSKLLINSLSLSAVSDLKNIYICMDQLEQGLVSLPVSSPDEVPSSMENGFSALPLEVPDVGNLGSEIPGLDSTVHSDEVPSSMGILLIMESMYIILYCCLSSSPLRSKEVS</sequence>
<comment type="caution">
    <text evidence="2">The sequence shown here is derived from an EMBL/GenBank/DDBJ whole genome shotgun (WGS) entry which is preliminary data.</text>
</comment>
<evidence type="ECO:0000313" key="3">
    <source>
        <dbReference type="Proteomes" id="UP000306102"/>
    </source>
</evidence>
<feature type="signal peptide" evidence="1">
    <location>
        <begin position="1"/>
        <end position="22"/>
    </location>
</feature>